<proteinExistence type="predicted"/>
<reference evidence="1" key="1">
    <citation type="submission" date="2022-03" db="EMBL/GenBank/DDBJ databases">
        <authorList>
            <person name="Tunstrom K."/>
        </authorList>
    </citation>
    <scope>NUCLEOTIDE SEQUENCE</scope>
</reference>
<keyword evidence="2" id="KW-1185">Reference proteome</keyword>
<comment type="caution">
    <text evidence="1">The sequence shown here is derived from an EMBL/GenBank/DDBJ whole genome shotgun (WGS) entry which is preliminary data.</text>
</comment>
<dbReference type="EMBL" id="CAKOGL010000030">
    <property type="protein sequence ID" value="CAH2107465.1"/>
    <property type="molecule type" value="Genomic_DNA"/>
</dbReference>
<dbReference type="Proteomes" id="UP001153954">
    <property type="component" value="Unassembled WGS sequence"/>
</dbReference>
<evidence type="ECO:0000313" key="2">
    <source>
        <dbReference type="Proteomes" id="UP001153954"/>
    </source>
</evidence>
<sequence length="144" mass="16314">MLPIAELDEGATALLAANANRHRRTRDRVVTAEVRAIRRRRGWTVVGSETSKKEIFKARRIKTSCYKKERVLKNQTTTVTNQKYQRQIKEAGRRGKARRLIKAPGTDFSKPKDLICKSIRFGKIAGDSTMPDISVLIYNDNGLA</sequence>
<dbReference type="AlphaFoldDB" id="A0AAU9V604"/>
<organism evidence="1 2">
    <name type="scientific">Euphydryas editha</name>
    <name type="common">Edith's checkerspot</name>
    <dbReference type="NCBI Taxonomy" id="104508"/>
    <lineage>
        <taxon>Eukaryota</taxon>
        <taxon>Metazoa</taxon>
        <taxon>Ecdysozoa</taxon>
        <taxon>Arthropoda</taxon>
        <taxon>Hexapoda</taxon>
        <taxon>Insecta</taxon>
        <taxon>Pterygota</taxon>
        <taxon>Neoptera</taxon>
        <taxon>Endopterygota</taxon>
        <taxon>Lepidoptera</taxon>
        <taxon>Glossata</taxon>
        <taxon>Ditrysia</taxon>
        <taxon>Papilionoidea</taxon>
        <taxon>Nymphalidae</taxon>
        <taxon>Nymphalinae</taxon>
        <taxon>Euphydryas</taxon>
    </lineage>
</organism>
<gene>
    <name evidence="1" type="ORF">EEDITHA_LOCUS21504</name>
</gene>
<evidence type="ECO:0000313" key="1">
    <source>
        <dbReference type="EMBL" id="CAH2107465.1"/>
    </source>
</evidence>
<name>A0AAU9V604_EUPED</name>
<accession>A0AAU9V604</accession>
<protein>
    <submittedName>
        <fullName evidence="1">Uncharacterized protein</fullName>
    </submittedName>
</protein>